<feature type="transmembrane region" description="Helical" evidence="1">
    <location>
        <begin position="411"/>
        <end position="428"/>
    </location>
</feature>
<feature type="transmembrane region" description="Helical" evidence="1">
    <location>
        <begin position="244"/>
        <end position="263"/>
    </location>
</feature>
<gene>
    <name evidence="2" type="ORF">RNA01_06660</name>
</gene>
<accession>A0A512HE60</accession>
<proteinExistence type="predicted"/>
<dbReference type="OrthoDB" id="1082056at2"/>
<feature type="transmembrane region" description="Helical" evidence="1">
    <location>
        <begin position="95"/>
        <end position="113"/>
    </location>
</feature>
<comment type="caution">
    <text evidence="2">The sequence shown here is derived from an EMBL/GenBank/DDBJ whole genome shotgun (WGS) entry which is preliminary data.</text>
</comment>
<feature type="transmembrane region" description="Helical" evidence="1">
    <location>
        <begin position="440"/>
        <end position="464"/>
    </location>
</feature>
<keyword evidence="1" id="KW-0812">Transmembrane</keyword>
<feature type="transmembrane region" description="Helical" evidence="1">
    <location>
        <begin position="219"/>
        <end position="237"/>
    </location>
</feature>
<feature type="transmembrane region" description="Helical" evidence="1">
    <location>
        <begin position="147"/>
        <end position="167"/>
    </location>
</feature>
<evidence type="ECO:0000256" key="1">
    <source>
        <dbReference type="SAM" id="Phobius"/>
    </source>
</evidence>
<feature type="transmembrane region" description="Helical" evidence="1">
    <location>
        <begin position="119"/>
        <end position="140"/>
    </location>
</feature>
<feature type="transmembrane region" description="Helical" evidence="1">
    <location>
        <begin position="302"/>
        <end position="322"/>
    </location>
</feature>
<feature type="transmembrane region" description="Helical" evidence="1">
    <location>
        <begin position="363"/>
        <end position="381"/>
    </location>
</feature>
<reference evidence="2 3" key="1">
    <citation type="submission" date="2019-07" db="EMBL/GenBank/DDBJ databases">
        <title>Whole genome shotgun sequence of Rhizobium naphthalenivorans NBRC 107585.</title>
        <authorList>
            <person name="Hosoyama A."/>
            <person name="Uohara A."/>
            <person name="Ohji S."/>
            <person name="Ichikawa N."/>
        </authorList>
    </citation>
    <scope>NUCLEOTIDE SEQUENCE [LARGE SCALE GENOMIC DNA]</scope>
    <source>
        <strain evidence="2 3">NBRC 107585</strain>
    </source>
</reference>
<feature type="transmembrane region" description="Helical" evidence="1">
    <location>
        <begin position="25"/>
        <end position="45"/>
    </location>
</feature>
<dbReference type="AlphaFoldDB" id="A0A512HE60"/>
<evidence type="ECO:0000313" key="3">
    <source>
        <dbReference type="Proteomes" id="UP000321717"/>
    </source>
</evidence>
<organism evidence="2 3">
    <name type="scientific">Ciceribacter naphthalenivorans</name>
    <dbReference type="NCBI Taxonomy" id="1118451"/>
    <lineage>
        <taxon>Bacteria</taxon>
        <taxon>Pseudomonadati</taxon>
        <taxon>Pseudomonadota</taxon>
        <taxon>Alphaproteobacteria</taxon>
        <taxon>Hyphomicrobiales</taxon>
        <taxon>Rhizobiaceae</taxon>
        <taxon>Ciceribacter</taxon>
    </lineage>
</organism>
<keyword evidence="1" id="KW-1133">Transmembrane helix</keyword>
<evidence type="ECO:0000313" key="2">
    <source>
        <dbReference type="EMBL" id="GEO83734.1"/>
    </source>
</evidence>
<feature type="transmembrane region" description="Helical" evidence="1">
    <location>
        <begin position="388"/>
        <end position="405"/>
    </location>
</feature>
<dbReference type="EMBL" id="BJZP01000002">
    <property type="protein sequence ID" value="GEO83734.1"/>
    <property type="molecule type" value="Genomic_DNA"/>
</dbReference>
<feature type="transmembrane region" description="Helical" evidence="1">
    <location>
        <begin position="275"/>
        <end position="295"/>
    </location>
</feature>
<name>A0A512HE60_9HYPH</name>
<dbReference type="Proteomes" id="UP000321717">
    <property type="component" value="Unassembled WGS sequence"/>
</dbReference>
<keyword evidence="3" id="KW-1185">Reference proteome</keyword>
<feature type="transmembrane region" description="Helical" evidence="1">
    <location>
        <begin position="196"/>
        <end position="213"/>
    </location>
</feature>
<protein>
    <submittedName>
        <fullName evidence="2">Uncharacterized protein</fullName>
    </submittedName>
</protein>
<sequence length="616" mass="65406">MVGTEYGMTDHTTSDKTSSGLWTRLWFVVAFYTVVTIVVLALINLPGATDYVGADNDDVMRLVEVRDLLAGQSWFDLTQYRLGLAGGTLMHWSRLIDLPIAGLILAFSQVLPIERAEAAALLVWPLFLTLPLLSAVAIGARRIGGAPAMPIALGLAALLAVTSNRFLPGAIDHHNVQLVLVALIAAMLVDPHRKPASFAVAGLAAAIAVTIGAETSPFVAIACLVVAVLWAFHGAPFAPAARAFALTVTIAISAFFFATVPPHLYTMVACDSLSIGYYGIVAVGGLLLFVSAQFASRASRPIRFAVLALDGLAVLAAALVLAPQCLQNPLNDLDPLLIKLWLDSVMEAQSILGQVRIEPASVGGFYAVGFFAIMVCIFRIAQRDRTETHAILLPLILISWVIALIQLRGAIFANLLSILPLSLLIADLRRNAREDPENMGAGFVFVMSTLLAVPSVWIMFGVLATEGTGGLSQRMKTSVVGAPTGGDCETATAMRQLAALAPATVVAPSNSGSEILRFTSHRVLSAPYHRNQGGMLTELHIGLAKPDEAEAFLRGAGATIIAYCRTDAQTKTIRNLKPDGLYAALERGEVPAYLEALPPDPASGLVLYRTRFAAGQ</sequence>
<keyword evidence="1" id="KW-0472">Membrane</keyword>